<keyword evidence="2" id="KW-0812">Transmembrane</keyword>
<proteinExistence type="predicted"/>
<comment type="caution">
    <text evidence="3">The sequence shown here is derived from an EMBL/GenBank/DDBJ whole genome shotgun (WGS) entry which is preliminary data.</text>
</comment>
<gene>
    <name evidence="3" type="ORF">D7U36_08075</name>
</gene>
<accession>A0A8B3FRZ0</accession>
<dbReference type="GO" id="GO:0016020">
    <property type="term" value="C:membrane"/>
    <property type="evidence" value="ECO:0007669"/>
    <property type="project" value="UniProtKB-SubCell"/>
</dbReference>
<feature type="transmembrane region" description="Helical" evidence="2">
    <location>
        <begin position="188"/>
        <end position="208"/>
    </location>
</feature>
<evidence type="ECO:0000256" key="1">
    <source>
        <dbReference type="SAM" id="MobiDB-lite"/>
    </source>
</evidence>
<feature type="transmembrane region" description="Helical" evidence="2">
    <location>
        <begin position="336"/>
        <end position="364"/>
    </location>
</feature>
<feature type="region of interest" description="Disordered" evidence="1">
    <location>
        <begin position="412"/>
        <end position="440"/>
    </location>
</feature>
<feature type="transmembrane region" description="Helical" evidence="2">
    <location>
        <begin position="83"/>
        <end position="101"/>
    </location>
</feature>
<organism evidence="3 4">
    <name type="scientific">Propionibacterium australiense</name>
    <dbReference type="NCBI Taxonomy" id="119981"/>
    <lineage>
        <taxon>Bacteria</taxon>
        <taxon>Bacillati</taxon>
        <taxon>Actinomycetota</taxon>
        <taxon>Actinomycetes</taxon>
        <taxon>Propionibacteriales</taxon>
        <taxon>Propionibacteriaceae</taxon>
        <taxon>Propionibacterium</taxon>
    </lineage>
</organism>
<keyword evidence="2" id="KW-1133">Transmembrane helix</keyword>
<dbReference type="PANTHER" id="PTHR37422">
    <property type="entry name" value="TEICHURONIC ACID BIOSYNTHESIS PROTEIN TUAE"/>
    <property type="match status" value="1"/>
</dbReference>
<dbReference type="GO" id="GO:0016874">
    <property type="term" value="F:ligase activity"/>
    <property type="evidence" value="ECO:0007669"/>
    <property type="project" value="UniProtKB-KW"/>
</dbReference>
<dbReference type="Proteomes" id="UP000279336">
    <property type="component" value="Unassembled WGS sequence"/>
</dbReference>
<feature type="transmembrane region" description="Helical" evidence="2">
    <location>
        <begin position="107"/>
        <end position="133"/>
    </location>
</feature>
<evidence type="ECO:0000256" key="2">
    <source>
        <dbReference type="SAM" id="Phobius"/>
    </source>
</evidence>
<protein>
    <submittedName>
        <fullName evidence="3">O-antigen ligase domain-containing protein</fullName>
    </submittedName>
</protein>
<feature type="transmembrane region" description="Helical" evidence="2">
    <location>
        <begin position="12"/>
        <end position="37"/>
    </location>
</feature>
<dbReference type="EMBL" id="RCIW01000011">
    <property type="protein sequence ID" value="RLP09082.1"/>
    <property type="molecule type" value="Genomic_DNA"/>
</dbReference>
<feature type="transmembrane region" description="Helical" evidence="2">
    <location>
        <begin position="57"/>
        <end position="76"/>
    </location>
</feature>
<dbReference type="OrthoDB" id="3774626at2"/>
<feature type="transmembrane region" description="Helical" evidence="2">
    <location>
        <begin position="261"/>
        <end position="278"/>
    </location>
</feature>
<dbReference type="PANTHER" id="PTHR37422:SF23">
    <property type="entry name" value="TEICHURONIC ACID BIOSYNTHESIS PROTEIN TUAE"/>
    <property type="match status" value="1"/>
</dbReference>
<evidence type="ECO:0000313" key="3">
    <source>
        <dbReference type="EMBL" id="RLP09082.1"/>
    </source>
</evidence>
<sequence>MTRLEAQSLPAWPFVTAFGSYIVCWFIGVGDMVWPIMATVMLVLMVRRRGLQLPRGWSIWGFFLLWATISIVQCDTTGRAIGALYRLAMLLAATIFAFYVYNARNTITLHTVGATMSLFLLSAVIGGFLAMIAPKLEINTPLSYVLPGALKSNSFIHELVYRSTTQWNENPWIPTDPRPSAPFVYANTWGNVFSLIFPIALLYAAQLWREYSPYRWPVAALVAISVVPAAATQNRGMLVGLGIIALWVGVQQARAGHTRRVLAGTFAVLIGALAWVVSPMGQSLFNRVQVSSSTEDRLINYLETVTTLRDSPLLGFGAPRPSELPWLPSLGTQGQFWTVLFAHGIVGAILFMGTFAAAAVYAWHSTDVFGAVLGGIAMATLVESFYYGMITGMMVSLVAVALLVRQRETGETFGPRRGKISTSDPRGRSRWRSSTSHQDS</sequence>
<name>A0A8B3FRZ0_9ACTN</name>
<evidence type="ECO:0000313" key="4">
    <source>
        <dbReference type="Proteomes" id="UP000279336"/>
    </source>
</evidence>
<dbReference type="InterPro" id="IPR051533">
    <property type="entry name" value="WaaL-like"/>
</dbReference>
<reference evidence="3 4" key="1">
    <citation type="submission" date="2018-10" db="EMBL/GenBank/DDBJ databases">
        <title>Propionibacterium australiense Genome Sequencing and Assembly.</title>
        <authorList>
            <person name="Bernier A.-M."/>
            <person name="Bernard K."/>
        </authorList>
    </citation>
    <scope>NUCLEOTIDE SEQUENCE [LARGE SCALE GENOMIC DNA]</scope>
    <source>
        <strain evidence="3 4">NML98A078</strain>
    </source>
</reference>
<keyword evidence="2" id="KW-0472">Membrane</keyword>
<keyword evidence="3" id="KW-0436">Ligase</keyword>
<dbReference type="AlphaFoldDB" id="A0A8B3FRZ0"/>
<dbReference type="RefSeq" id="WP_121592107.1">
    <property type="nucleotide sequence ID" value="NZ_LR134442.1"/>
</dbReference>